<feature type="chain" id="PRO_5039454309" description="DUF4878 domain-containing protein" evidence="1">
    <location>
        <begin position="19"/>
        <end position="145"/>
    </location>
</feature>
<keyword evidence="1" id="KW-0732">Signal</keyword>
<protein>
    <recommendedName>
        <fullName evidence="4">DUF4878 domain-containing protein</fullName>
    </recommendedName>
</protein>
<dbReference type="PROSITE" id="PS51257">
    <property type="entry name" value="PROKAR_LIPOPROTEIN"/>
    <property type="match status" value="1"/>
</dbReference>
<keyword evidence="3" id="KW-1185">Reference proteome</keyword>
<organism evidence="2 3">
    <name type="scientific">Metabacillus idriensis</name>
    <dbReference type="NCBI Taxonomy" id="324768"/>
    <lineage>
        <taxon>Bacteria</taxon>
        <taxon>Bacillati</taxon>
        <taxon>Bacillota</taxon>
        <taxon>Bacilli</taxon>
        <taxon>Bacillales</taxon>
        <taxon>Bacillaceae</taxon>
        <taxon>Metabacillus</taxon>
    </lineage>
</organism>
<evidence type="ECO:0000313" key="3">
    <source>
        <dbReference type="Proteomes" id="UP000441585"/>
    </source>
</evidence>
<evidence type="ECO:0000313" key="2">
    <source>
        <dbReference type="EMBL" id="MRX56880.1"/>
    </source>
</evidence>
<dbReference type="AlphaFoldDB" id="A0A6I2MEV8"/>
<name>A0A6I2MEV8_9BACI</name>
<evidence type="ECO:0000256" key="1">
    <source>
        <dbReference type="SAM" id="SignalP"/>
    </source>
</evidence>
<accession>A0A6I2MEV8</accession>
<dbReference type="EMBL" id="WKKF01000018">
    <property type="protein sequence ID" value="MRX56880.1"/>
    <property type="molecule type" value="Genomic_DNA"/>
</dbReference>
<dbReference type="RefSeq" id="WP_154319737.1">
    <property type="nucleotide sequence ID" value="NZ_CAJGAA010000007.1"/>
</dbReference>
<evidence type="ECO:0008006" key="4">
    <source>
        <dbReference type="Google" id="ProtNLM"/>
    </source>
</evidence>
<reference evidence="2 3" key="1">
    <citation type="submission" date="2019-11" db="EMBL/GenBank/DDBJ databases">
        <title>Bacillus idriensis genome.</title>
        <authorList>
            <person name="Konopka E.N."/>
            <person name="Newman J.D."/>
        </authorList>
    </citation>
    <scope>NUCLEOTIDE SEQUENCE [LARGE SCALE GENOMIC DNA]</scope>
    <source>
        <strain evidence="2 3">DSM 19097</strain>
    </source>
</reference>
<comment type="caution">
    <text evidence="2">The sequence shown here is derived from an EMBL/GenBank/DDBJ whole genome shotgun (WGS) entry which is preliminary data.</text>
</comment>
<dbReference type="Proteomes" id="UP000441585">
    <property type="component" value="Unassembled WGS sequence"/>
</dbReference>
<sequence>MKKLFLIMSLSFLLVVAAACGSNEVNGKGPEEIPVEWANADTQRDQSKLLSLLDKKESALDPEDSADNNKTVKKYKLVEWKGNNDNYFYEISYENPIKKDTLKTEQMEVIKTDDGWKRTAFGDLKDFDKLVEDLKPEVLREMNDK</sequence>
<feature type="signal peptide" evidence="1">
    <location>
        <begin position="1"/>
        <end position="18"/>
    </location>
</feature>
<proteinExistence type="predicted"/>
<gene>
    <name evidence="2" type="ORF">GJU41_23340</name>
</gene>